<evidence type="ECO:0000313" key="1">
    <source>
        <dbReference type="EMBL" id="VIP05287.1"/>
    </source>
</evidence>
<accession>A0A6C2YV88</accession>
<dbReference type="EMBL" id="LR586016">
    <property type="protein sequence ID" value="VIP05287.1"/>
    <property type="molecule type" value="Genomic_DNA"/>
</dbReference>
<keyword evidence="2" id="KW-1185">Reference proteome</keyword>
<dbReference type="RefSeq" id="WP_162660384.1">
    <property type="nucleotide sequence ID" value="NZ_LR593887.1"/>
</dbReference>
<dbReference type="Proteomes" id="UP000464378">
    <property type="component" value="Chromosome"/>
</dbReference>
<name>A0A6C2YV88_9BACT</name>
<dbReference type="InParanoid" id="A0A6C2YV88"/>
<proteinExistence type="predicted"/>
<gene>
    <name evidence="1" type="ORF">GMBLW1_39060</name>
</gene>
<organism evidence="1">
    <name type="scientific">Tuwongella immobilis</name>
    <dbReference type="NCBI Taxonomy" id="692036"/>
    <lineage>
        <taxon>Bacteria</taxon>
        <taxon>Pseudomonadati</taxon>
        <taxon>Planctomycetota</taxon>
        <taxon>Planctomycetia</taxon>
        <taxon>Gemmatales</taxon>
        <taxon>Gemmataceae</taxon>
        <taxon>Tuwongella</taxon>
    </lineage>
</organism>
<sequence>MSLFFYGLVDLNGTPDCEAIIRREAELEGFPVVFGDLSSEYSIADLFGETAGFLRPLVFEVKPTSGEDVYDLLYNSYGGELMTKHYRTLAHVSGLPEWSSIEFGGSEAVDKLYEATPYPLPCVKFVSRLLDTMPCSRAMFAFDHNFENRFGCQDVSGGLDFVIRQVWKTIAFGYQFPNVRIHYEPVRVPIPEPQTASE</sequence>
<dbReference type="AlphaFoldDB" id="A0A6C2YV88"/>
<evidence type="ECO:0000313" key="2">
    <source>
        <dbReference type="Proteomes" id="UP000464378"/>
    </source>
</evidence>
<dbReference type="EMBL" id="LR593887">
    <property type="protein sequence ID" value="VTS07930.1"/>
    <property type="molecule type" value="Genomic_DNA"/>
</dbReference>
<dbReference type="KEGG" id="tim:GMBLW1_39060"/>
<reference evidence="1" key="1">
    <citation type="submission" date="2019-04" db="EMBL/GenBank/DDBJ databases">
        <authorList>
            <consortium name="Science for Life Laboratories"/>
        </authorList>
    </citation>
    <scope>NUCLEOTIDE SEQUENCE</scope>
    <source>
        <strain evidence="1">MBLW1</strain>
    </source>
</reference>
<protein>
    <submittedName>
        <fullName evidence="1">Uncharacterized protein</fullName>
    </submittedName>
</protein>